<dbReference type="PANTHER" id="PTHR46585">
    <property type="entry name" value="INTEGRASE CORE DOMAIN CONTAINING PROTEIN"/>
    <property type="match status" value="1"/>
</dbReference>
<accession>A0ABM4CU21</accession>
<dbReference type="InterPro" id="IPR001584">
    <property type="entry name" value="Integrase_cat-core"/>
</dbReference>
<dbReference type="Gene3D" id="3.30.420.10">
    <property type="entry name" value="Ribonuclease H-like superfamily/Ribonuclease H"/>
    <property type="match status" value="1"/>
</dbReference>
<dbReference type="PANTHER" id="PTHR46585:SF1">
    <property type="entry name" value="CHROMO DOMAIN-CONTAINING PROTEIN"/>
    <property type="match status" value="1"/>
</dbReference>
<dbReference type="InterPro" id="IPR012337">
    <property type="entry name" value="RNaseH-like_sf"/>
</dbReference>
<evidence type="ECO:0000313" key="2">
    <source>
        <dbReference type="Proteomes" id="UP001652625"/>
    </source>
</evidence>
<evidence type="ECO:0000259" key="1">
    <source>
        <dbReference type="PROSITE" id="PS50994"/>
    </source>
</evidence>
<protein>
    <submittedName>
        <fullName evidence="3">Uncharacterized protein LOC136086838</fullName>
    </submittedName>
</protein>
<dbReference type="Proteomes" id="UP001652625">
    <property type="component" value="Chromosome 11"/>
</dbReference>
<dbReference type="PROSITE" id="PS50994">
    <property type="entry name" value="INTEGRASE"/>
    <property type="match status" value="1"/>
</dbReference>
<dbReference type="GeneID" id="136086838"/>
<gene>
    <name evidence="3" type="primary">LOC136086838</name>
</gene>
<name>A0ABM4CU21_HYDVU</name>
<dbReference type="InterPro" id="IPR036397">
    <property type="entry name" value="RNaseH_sf"/>
</dbReference>
<keyword evidence="2" id="KW-1185">Reference proteome</keyword>
<proteinExistence type="predicted"/>
<dbReference type="RefSeq" id="XP_065665403.1">
    <property type="nucleotide sequence ID" value="XM_065809331.1"/>
</dbReference>
<feature type="domain" description="Integrase catalytic" evidence="1">
    <location>
        <begin position="1"/>
        <end position="75"/>
    </location>
</feature>
<sequence length="169" mass="19839">MLKTLGVELYSTENEEKSCVVERWNRTLKDKMFKYFSANSTRKYNGVLDEMVNKYNNTKHSSIKMTPVEASDKKMNRYTPRWTEEVFTVSKIQFTDPPTYKLTDDNGEEIQAKYMQKRRKCLTTTSNQEVQKILVDFDQIIETSDTDDTDSDIDSEDDILTDTLREIIN</sequence>
<evidence type="ECO:0000313" key="3">
    <source>
        <dbReference type="RefSeq" id="XP_065665403.1"/>
    </source>
</evidence>
<dbReference type="SUPFAM" id="SSF53098">
    <property type="entry name" value="Ribonuclease H-like"/>
    <property type="match status" value="1"/>
</dbReference>
<organism evidence="2 3">
    <name type="scientific">Hydra vulgaris</name>
    <name type="common">Hydra</name>
    <name type="synonym">Hydra attenuata</name>
    <dbReference type="NCBI Taxonomy" id="6087"/>
    <lineage>
        <taxon>Eukaryota</taxon>
        <taxon>Metazoa</taxon>
        <taxon>Cnidaria</taxon>
        <taxon>Hydrozoa</taxon>
        <taxon>Hydroidolina</taxon>
        <taxon>Anthoathecata</taxon>
        <taxon>Aplanulata</taxon>
        <taxon>Hydridae</taxon>
        <taxon>Hydra</taxon>
    </lineage>
</organism>
<reference evidence="3" key="1">
    <citation type="submission" date="2025-08" db="UniProtKB">
        <authorList>
            <consortium name="RefSeq"/>
        </authorList>
    </citation>
    <scope>IDENTIFICATION</scope>
</reference>